<evidence type="ECO:0000313" key="2">
    <source>
        <dbReference type="EMBL" id="RPF72778.1"/>
    </source>
</evidence>
<dbReference type="AlphaFoldDB" id="A0A3N5DD41"/>
<evidence type="ECO:0008006" key="4">
    <source>
        <dbReference type="Google" id="ProtNLM"/>
    </source>
</evidence>
<feature type="compositionally biased region" description="Polar residues" evidence="1">
    <location>
        <begin position="21"/>
        <end position="34"/>
    </location>
</feature>
<evidence type="ECO:0000256" key="1">
    <source>
        <dbReference type="SAM" id="MobiDB-lite"/>
    </source>
</evidence>
<dbReference type="Gene3D" id="2.40.50.320">
    <property type="entry name" value="Copper binding periplasmic protein CusF"/>
    <property type="match status" value="1"/>
</dbReference>
<reference evidence="2 3" key="1">
    <citation type="submission" date="2018-11" db="EMBL/GenBank/DDBJ databases">
        <title>Erythrobacter spongiae sp. nov., isolated from a marine sponge.</title>
        <authorList>
            <person name="Zhuang L."/>
            <person name="Luo L."/>
        </authorList>
    </citation>
    <scope>NUCLEOTIDE SEQUENCE [LARGE SCALE GENOMIC DNA]</scope>
    <source>
        <strain evidence="2 3">HN-E23</strain>
    </source>
</reference>
<evidence type="ECO:0000313" key="3">
    <source>
        <dbReference type="Proteomes" id="UP000275232"/>
    </source>
</evidence>
<dbReference type="Pfam" id="PF11604">
    <property type="entry name" value="CusF_Ec"/>
    <property type="match status" value="1"/>
</dbReference>
<dbReference type="InterPro" id="IPR021647">
    <property type="entry name" value="CusF_Ec"/>
</dbReference>
<dbReference type="OrthoDB" id="5771277at2"/>
<gene>
    <name evidence="2" type="ORF">EG799_08925</name>
</gene>
<dbReference type="InterPro" id="IPR042230">
    <property type="entry name" value="CusF_sf"/>
</dbReference>
<protein>
    <recommendedName>
        <fullName evidence="4">Copper-binding protein</fullName>
    </recommendedName>
</protein>
<sequence length="122" mass="12477">MILLAAPLALAACDAADDSTGTMMSDEMANSDSMPMSGEMPMAEETGGEQSASAEGTVTDIDPGAGTVTIEHGPVESIGWPAMTMTFEADAQILEQVSVGEGIAFEFRTGTEGSVVTSVTPR</sequence>
<accession>A0A3N5DD41</accession>
<feature type="region of interest" description="Disordered" evidence="1">
    <location>
        <begin position="21"/>
        <end position="72"/>
    </location>
</feature>
<proteinExistence type="predicted"/>
<dbReference type="EMBL" id="RPFZ01000001">
    <property type="protein sequence ID" value="RPF72778.1"/>
    <property type="molecule type" value="Genomic_DNA"/>
</dbReference>
<comment type="caution">
    <text evidence="2">The sequence shown here is derived from an EMBL/GenBank/DDBJ whole genome shotgun (WGS) entry which is preliminary data.</text>
</comment>
<dbReference type="Proteomes" id="UP000275232">
    <property type="component" value="Unassembled WGS sequence"/>
</dbReference>
<keyword evidence="3" id="KW-1185">Reference proteome</keyword>
<name>A0A3N5DD41_9SPHN</name>
<organism evidence="2 3">
    <name type="scientific">Aurantiacibacter spongiae</name>
    <dbReference type="NCBI Taxonomy" id="2488860"/>
    <lineage>
        <taxon>Bacteria</taxon>
        <taxon>Pseudomonadati</taxon>
        <taxon>Pseudomonadota</taxon>
        <taxon>Alphaproteobacteria</taxon>
        <taxon>Sphingomonadales</taxon>
        <taxon>Erythrobacteraceae</taxon>
        <taxon>Aurantiacibacter</taxon>
    </lineage>
</organism>